<evidence type="ECO:0000256" key="1">
    <source>
        <dbReference type="SAM" id="MobiDB-lite"/>
    </source>
</evidence>
<proteinExistence type="predicted"/>
<dbReference type="EMBL" id="BMPF01000002">
    <property type="protein sequence ID" value="GGL31965.1"/>
    <property type="molecule type" value="Genomic_DNA"/>
</dbReference>
<feature type="region of interest" description="Disordered" evidence="1">
    <location>
        <begin position="158"/>
        <end position="177"/>
    </location>
</feature>
<evidence type="ECO:0000313" key="3">
    <source>
        <dbReference type="Proteomes" id="UP000628840"/>
    </source>
</evidence>
<gene>
    <name evidence="2" type="ORF">GCM10009037_14480</name>
</gene>
<sequence>MPLVGRAESGAGYKAAAGEDSRMKEYERKQLLERIGRESATVGATIPDEVALDGEAFPLREFVFEMKRVDAVPPERREEVEDAKRNLRRARRERAERLEEAALDYAEGETLAEEIIGIDRALNALESLGSTTDIEREMRAKETADQKRWYNFLQKALGRESESSRGRGRGGSAGRGR</sequence>
<feature type="region of interest" description="Disordered" evidence="1">
    <location>
        <begin position="1"/>
        <end position="21"/>
    </location>
</feature>
<dbReference type="Pfam" id="PF19101">
    <property type="entry name" value="DUF5788"/>
    <property type="match status" value="1"/>
</dbReference>
<comment type="caution">
    <text evidence="2">The sequence shown here is derived from an EMBL/GenBank/DDBJ whole genome shotgun (WGS) entry which is preliminary data.</text>
</comment>
<keyword evidence="3" id="KW-1185">Reference proteome</keyword>
<name>A0A830EWK4_9EURY</name>
<organism evidence="2 3">
    <name type="scientific">Halarchaeum grantii</name>
    <dbReference type="NCBI Taxonomy" id="1193105"/>
    <lineage>
        <taxon>Archaea</taxon>
        <taxon>Methanobacteriati</taxon>
        <taxon>Methanobacteriota</taxon>
        <taxon>Stenosarchaea group</taxon>
        <taxon>Halobacteria</taxon>
        <taxon>Halobacteriales</taxon>
        <taxon>Halobacteriaceae</taxon>
    </lineage>
</organism>
<dbReference type="InterPro" id="IPR043900">
    <property type="entry name" value="DUF5788"/>
</dbReference>
<dbReference type="AlphaFoldDB" id="A0A830EWK4"/>
<dbReference type="Proteomes" id="UP000628840">
    <property type="component" value="Unassembled WGS sequence"/>
</dbReference>
<reference evidence="2 3" key="1">
    <citation type="journal article" date="2019" name="Int. J. Syst. Evol. Microbiol.">
        <title>The Global Catalogue of Microorganisms (GCM) 10K type strain sequencing project: providing services to taxonomists for standard genome sequencing and annotation.</title>
        <authorList>
            <consortium name="The Broad Institute Genomics Platform"/>
            <consortium name="The Broad Institute Genome Sequencing Center for Infectious Disease"/>
            <person name="Wu L."/>
            <person name="Ma J."/>
        </authorList>
    </citation>
    <scope>NUCLEOTIDE SEQUENCE [LARGE SCALE GENOMIC DNA]</scope>
    <source>
        <strain evidence="2 3">JCM 19585</strain>
    </source>
</reference>
<protein>
    <submittedName>
        <fullName evidence="2">Uncharacterized protein</fullName>
    </submittedName>
</protein>
<evidence type="ECO:0000313" key="2">
    <source>
        <dbReference type="EMBL" id="GGL31965.1"/>
    </source>
</evidence>
<accession>A0A830EWK4</accession>